<dbReference type="Proteomes" id="UP001596004">
    <property type="component" value="Unassembled WGS sequence"/>
</dbReference>
<evidence type="ECO:0000313" key="9">
    <source>
        <dbReference type="Proteomes" id="UP001596004"/>
    </source>
</evidence>
<evidence type="ECO:0000256" key="2">
    <source>
        <dbReference type="ARBA" id="ARBA00006706"/>
    </source>
</evidence>
<dbReference type="SUPFAM" id="SSF48576">
    <property type="entry name" value="Terpenoid synthases"/>
    <property type="match status" value="2"/>
</dbReference>
<dbReference type="SFLD" id="SFLDG01017">
    <property type="entry name" value="Polyprenyl_Transferase_Like"/>
    <property type="match status" value="1"/>
</dbReference>
<dbReference type="EC" id="2.5.1.-" evidence="8"/>
<reference evidence="9" key="1">
    <citation type="journal article" date="2019" name="Int. J. Syst. Evol. Microbiol.">
        <title>The Global Catalogue of Microorganisms (GCM) 10K type strain sequencing project: providing services to taxonomists for standard genome sequencing and annotation.</title>
        <authorList>
            <consortium name="The Broad Institute Genomics Platform"/>
            <consortium name="The Broad Institute Genome Sequencing Center for Infectious Disease"/>
            <person name="Wu L."/>
            <person name="Ma J."/>
        </authorList>
    </citation>
    <scope>NUCLEOTIDE SEQUENCE [LARGE SCALE GENOMIC DNA]</scope>
    <source>
        <strain evidence="9">CGMCC 4.7132</strain>
    </source>
</reference>
<evidence type="ECO:0000256" key="6">
    <source>
        <dbReference type="RuleBase" id="RU004466"/>
    </source>
</evidence>
<dbReference type="CDD" id="cd00685">
    <property type="entry name" value="Trans_IPPS_HT"/>
    <property type="match status" value="1"/>
</dbReference>
<evidence type="ECO:0000313" key="8">
    <source>
        <dbReference type="EMBL" id="MFC4536165.1"/>
    </source>
</evidence>
<sequence length="386" mass="40944">MPVISDDALAAWTRRSLAGVDELLRSTLHNPRDPFLTTVATHLLDAGGKRLRPTIALLAGRFGDPGHPHVPRAAAAVELMHVASLYHDDVMDEAPIRRGVPSVNARWGNRVAILAGDYLVAKAGELAAPLGAAALETQARMLTRLVTGQLHETAGAGRRDDPERYYMGVIADKTAALFALAAGLGARASGAPDEAVDALEAYGEALGIAFQLSDDLLDLSEPTARAGKPSNADLRQGVATLPLLRALAPRRARGPGRTSTTRQPGGRTSRTEENGRRASGTEAGDGPREVQGGGPERSASWRRRDARDSARLRRMLASGRRTGAGSVAEVAELLRRSPGFAEAHAEARRHADDARRALLSLPPDPARDALRDLCDHVVSRATPPSP</sequence>
<comment type="cofactor">
    <cofactor evidence="1">
        <name>Mg(2+)</name>
        <dbReference type="ChEBI" id="CHEBI:18420"/>
    </cofactor>
</comment>
<accession>A0ABV9CS72</accession>
<proteinExistence type="inferred from homology"/>
<dbReference type="GO" id="GO:0016740">
    <property type="term" value="F:transferase activity"/>
    <property type="evidence" value="ECO:0007669"/>
    <property type="project" value="UniProtKB-KW"/>
</dbReference>
<comment type="similarity">
    <text evidence="2 6">Belongs to the FPP/GGPP synthase family.</text>
</comment>
<dbReference type="Gene3D" id="1.10.600.10">
    <property type="entry name" value="Farnesyl Diphosphate Synthase"/>
    <property type="match status" value="2"/>
</dbReference>
<dbReference type="PROSITE" id="PS00444">
    <property type="entry name" value="POLYPRENYL_SYNTHASE_2"/>
    <property type="match status" value="1"/>
</dbReference>
<dbReference type="RefSeq" id="WP_380850093.1">
    <property type="nucleotide sequence ID" value="NZ_JBHSFP010000040.1"/>
</dbReference>
<evidence type="ECO:0000256" key="5">
    <source>
        <dbReference type="ARBA" id="ARBA00022842"/>
    </source>
</evidence>
<organism evidence="8 9">
    <name type="scientific">Sphaerisporangium dianthi</name>
    <dbReference type="NCBI Taxonomy" id="1436120"/>
    <lineage>
        <taxon>Bacteria</taxon>
        <taxon>Bacillati</taxon>
        <taxon>Actinomycetota</taxon>
        <taxon>Actinomycetes</taxon>
        <taxon>Streptosporangiales</taxon>
        <taxon>Streptosporangiaceae</taxon>
        <taxon>Sphaerisporangium</taxon>
    </lineage>
</organism>
<keyword evidence="5" id="KW-0460">Magnesium</keyword>
<name>A0ABV9CS72_9ACTN</name>
<gene>
    <name evidence="8" type="ORF">ACFO60_35810</name>
</gene>
<protein>
    <submittedName>
        <fullName evidence="8">Polyprenyl synthetase family protein</fullName>
        <ecNumber evidence="8">2.5.1.-</ecNumber>
    </submittedName>
</protein>
<evidence type="ECO:0000256" key="3">
    <source>
        <dbReference type="ARBA" id="ARBA00022679"/>
    </source>
</evidence>
<evidence type="ECO:0000256" key="4">
    <source>
        <dbReference type="ARBA" id="ARBA00022723"/>
    </source>
</evidence>
<dbReference type="Pfam" id="PF00348">
    <property type="entry name" value="polyprenyl_synt"/>
    <property type="match status" value="1"/>
</dbReference>
<keyword evidence="9" id="KW-1185">Reference proteome</keyword>
<dbReference type="InterPro" id="IPR033749">
    <property type="entry name" value="Polyprenyl_synt_CS"/>
</dbReference>
<dbReference type="PANTHER" id="PTHR12001:SF69">
    <property type="entry name" value="ALL TRANS-POLYPRENYL-DIPHOSPHATE SYNTHASE PDSS1"/>
    <property type="match status" value="1"/>
</dbReference>
<evidence type="ECO:0000256" key="7">
    <source>
        <dbReference type="SAM" id="MobiDB-lite"/>
    </source>
</evidence>
<keyword evidence="4" id="KW-0479">Metal-binding</keyword>
<dbReference type="InterPro" id="IPR008949">
    <property type="entry name" value="Isoprenoid_synthase_dom_sf"/>
</dbReference>
<comment type="caution">
    <text evidence="8">The sequence shown here is derived from an EMBL/GenBank/DDBJ whole genome shotgun (WGS) entry which is preliminary data.</text>
</comment>
<dbReference type="SFLD" id="SFLDS00005">
    <property type="entry name" value="Isoprenoid_Synthase_Type_I"/>
    <property type="match status" value="1"/>
</dbReference>
<evidence type="ECO:0000256" key="1">
    <source>
        <dbReference type="ARBA" id="ARBA00001946"/>
    </source>
</evidence>
<feature type="region of interest" description="Disordered" evidence="7">
    <location>
        <begin position="246"/>
        <end position="308"/>
    </location>
</feature>
<dbReference type="PANTHER" id="PTHR12001">
    <property type="entry name" value="GERANYLGERANYL PYROPHOSPHATE SYNTHASE"/>
    <property type="match status" value="1"/>
</dbReference>
<dbReference type="EMBL" id="JBHSFP010000040">
    <property type="protein sequence ID" value="MFC4536165.1"/>
    <property type="molecule type" value="Genomic_DNA"/>
</dbReference>
<keyword evidence="3 6" id="KW-0808">Transferase</keyword>
<dbReference type="InterPro" id="IPR000092">
    <property type="entry name" value="Polyprenyl_synt"/>
</dbReference>